<dbReference type="Proteomes" id="UP000078540">
    <property type="component" value="Unassembled WGS sequence"/>
</dbReference>
<name>A0A195BL04_9HYME</name>
<protein>
    <submittedName>
        <fullName evidence="2">Uncharacterized protein</fullName>
    </submittedName>
</protein>
<gene>
    <name evidence="2" type="ORF">ALC53_04192</name>
</gene>
<reference evidence="2 3" key="1">
    <citation type="submission" date="2015-09" db="EMBL/GenBank/DDBJ databases">
        <title>Atta colombica WGS genome.</title>
        <authorList>
            <person name="Nygaard S."/>
            <person name="Hu H."/>
            <person name="Boomsma J."/>
            <person name="Zhang G."/>
        </authorList>
    </citation>
    <scope>NUCLEOTIDE SEQUENCE [LARGE SCALE GENOMIC DNA]</scope>
    <source>
        <strain evidence="2">Treedump-2</strain>
        <tissue evidence="2">Whole body</tissue>
    </source>
</reference>
<sequence>MCFCQNRRSYERFKNIGNKFEIDNVNKIIAQLNWQQSDNFYQDIFSEFKIYRQLDQEMDELADIIRVYEAENEEFENLFYLCCTEVDEIRDEIKVVKENQKYLQSIQKVTISSCDSSEKSYDNKCICSTLKEEIWKLRMEIILKNKKIQALEQQIHGRNALHKICKKRLQQLSRAHSYKISNLKMEIEQIRMAMLCIKAKECEVRKQRIINKRY</sequence>
<keyword evidence="1" id="KW-0175">Coiled coil</keyword>
<dbReference type="STRING" id="520822.A0A195BL04"/>
<proteinExistence type="predicted"/>
<evidence type="ECO:0000256" key="1">
    <source>
        <dbReference type="SAM" id="Coils"/>
    </source>
</evidence>
<dbReference type="EMBL" id="KQ976444">
    <property type="protein sequence ID" value="KYM86225.1"/>
    <property type="molecule type" value="Genomic_DNA"/>
</dbReference>
<feature type="coiled-coil region" evidence="1">
    <location>
        <begin position="51"/>
        <end position="78"/>
    </location>
</feature>
<dbReference type="AlphaFoldDB" id="A0A195BL04"/>
<organism evidence="2 3">
    <name type="scientific">Atta colombica</name>
    <dbReference type="NCBI Taxonomy" id="520822"/>
    <lineage>
        <taxon>Eukaryota</taxon>
        <taxon>Metazoa</taxon>
        <taxon>Ecdysozoa</taxon>
        <taxon>Arthropoda</taxon>
        <taxon>Hexapoda</taxon>
        <taxon>Insecta</taxon>
        <taxon>Pterygota</taxon>
        <taxon>Neoptera</taxon>
        <taxon>Endopterygota</taxon>
        <taxon>Hymenoptera</taxon>
        <taxon>Apocrita</taxon>
        <taxon>Aculeata</taxon>
        <taxon>Formicoidea</taxon>
        <taxon>Formicidae</taxon>
        <taxon>Myrmicinae</taxon>
        <taxon>Atta</taxon>
    </lineage>
</organism>
<evidence type="ECO:0000313" key="2">
    <source>
        <dbReference type="EMBL" id="KYM86225.1"/>
    </source>
</evidence>
<accession>A0A195BL04</accession>
<keyword evidence="3" id="KW-1185">Reference proteome</keyword>
<evidence type="ECO:0000313" key="3">
    <source>
        <dbReference type="Proteomes" id="UP000078540"/>
    </source>
</evidence>